<dbReference type="SUPFAM" id="SSF53590">
    <property type="entry name" value="Nucleoside hydrolase"/>
    <property type="match status" value="1"/>
</dbReference>
<dbReference type="Proteomes" id="UP000248806">
    <property type="component" value="Unassembled WGS sequence"/>
</dbReference>
<evidence type="ECO:0000313" key="4">
    <source>
        <dbReference type="EMBL" id="PZW36563.1"/>
    </source>
</evidence>
<dbReference type="InterPro" id="IPR036452">
    <property type="entry name" value="Ribo_hydro-like"/>
</dbReference>
<keyword evidence="1" id="KW-0378">Hydrolase</keyword>
<accession>A0A326UVP8</accession>
<protein>
    <submittedName>
        <fullName evidence="4">Purine nucleosidase</fullName>
    </submittedName>
</protein>
<sequence length="305" mass="32992">MRRFIIDTDTASDDAVALVMALTYPDVTIEAITVVCGNMPLEQGVQNALYTVELCGKQVPVYPGAVAPLLRPLEAAHDYHGQDGLGDIGLPLSGRVPAERHAVDVLRETIRRYPSEITLVALGPLTNLALALTLEPELASLVRECIVMGGSVSGGNVTPVAEYNAWVDPEAAKIVFASGMPIKLVDWQLSSRYGMLTPEEEGQLQAQGTSLATFCVDIQRVAREVSQKNLQRGIVLADPLTMAIALEPETATETGRFFVDVATDSLTRGQTIVDIGNVLQREPNVEVVLTASHERFVQLLHRAVR</sequence>
<name>A0A326UVP8_THEHA</name>
<dbReference type="PANTHER" id="PTHR46190">
    <property type="entry name" value="SI:CH211-201H21.5-RELATED"/>
    <property type="match status" value="1"/>
</dbReference>
<dbReference type="PROSITE" id="PS01247">
    <property type="entry name" value="IUNH"/>
    <property type="match status" value="1"/>
</dbReference>
<dbReference type="Gene3D" id="3.90.245.10">
    <property type="entry name" value="Ribonucleoside hydrolase-like"/>
    <property type="match status" value="1"/>
</dbReference>
<dbReference type="InterPro" id="IPR052775">
    <property type="entry name" value="IUN_hydrolase"/>
</dbReference>
<gene>
    <name evidence="4" type="ORF">EI42_00739</name>
</gene>
<dbReference type="PANTHER" id="PTHR46190:SF1">
    <property type="entry name" value="SI:CH211-201H21.5"/>
    <property type="match status" value="1"/>
</dbReference>
<evidence type="ECO:0000259" key="3">
    <source>
        <dbReference type="Pfam" id="PF01156"/>
    </source>
</evidence>
<comment type="caution">
    <text evidence="4">The sequence shown here is derived from an EMBL/GenBank/DDBJ whole genome shotgun (WGS) entry which is preliminary data.</text>
</comment>
<evidence type="ECO:0000256" key="1">
    <source>
        <dbReference type="ARBA" id="ARBA00022801"/>
    </source>
</evidence>
<dbReference type="EMBL" id="QKUF01000001">
    <property type="protein sequence ID" value="PZW36563.1"/>
    <property type="molecule type" value="Genomic_DNA"/>
</dbReference>
<organism evidence="4 5">
    <name type="scientific">Thermosporothrix hazakensis</name>
    <dbReference type="NCBI Taxonomy" id="644383"/>
    <lineage>
        <taxon>Bacteria</taxon>
        <taxon>Bacillati</taxon>
        <taxon>Chloroflexota</taxon>
        <taxon>Ktedonobacteria</taxon>
        <taxon>Ktedonobacterales</taxon>
        <taxon>Thermosporotrichaceae</taxon>
        <taxon>Thermosporothrix</taxon>
    </lineage>
</organism>
<keyword evidence="2" id="KW-0326">Glycosidase</keyword>
<keyword evidence="5" id="KW-1185">Reference proteome</keyword>
<evidence type="ECO:0000313" key="5">
    <source>
        <dbReference type="Proteomes" id="UP000248806"/>
    </source>
</evidence>
<evidence type="ECO:0000256" key="2">
    <source>
        <dbReference type="ARBA" id="ARBA00023295"/>
    </source>
</evidence>
<dbReference type="InterPro" id="IPR015910">
    <property type="entry name" value="I/U_nuclsd_hydro_CS"/>
</dbReference>
<dbReference type="OrthoDB" id="9797882at2"/>
<proteinExistence type="predicted"/>
<reference evidence="4 5" key="1">
    <citation type="submission" date="2018-06" db="EMBL/GenBank/DDBJ databases">
        <title>Genomic Encyclopedia of Archaeal and Bacterial Type Strains, Phase II (KMG-II): from individual species to whole genera.</title>
        <authorList>
            <person name="Goeker M."/>
        </authorList>
    </citation>
    <scope>NUCLEOTIDE SEQUENCE [LARGE SCALE GENOMIC DNA]</scope>
    <source>
        <strain evidence="4 5">ATCC BAA-1881</strain>
    </source>
</reference>
<dbReference type="AlphaFoldDB" id="A0A326UVP8"/>
<dbReference type="GO" id="GO:0016799">
    <property type="term" value="F:hydrolase activity, hydrolyzing N-glycosyl compounds"/>
    <property type="evidence" value="ECO:0007669"/>
    <property type="project" value="InterPro"/>
</dbReference>
<dbReference type="Pfam" id="PF01156">
    <property type="entry name" value="IU_nuc_hydro"/>
    <property type="match status" value="1"/>
</dbReference>
<dbReference type="InterPro" id="IPR001910">
    <property type="entry name" value="Inosine/uridine_hydrolase_dom"/>
</dbReference>
<dbReference type="RefSeq" id="WP_111318914.1">
    <property type="nucleotide sequence ID" value="NZ_BIFX01000001.1"/>
</dbReference>
<feature type="domain" description="Inosine/uridine-preferring nucleoside hydrolase" evidence="3">
    <location>
        <begin position="5"/>
        <end position="297"/>
    </location>
</feature>